<proteinExistence type="predicted"/>
<evidence type="ECO:0000313" key="1">
    <source>
        <dbReference type="EMBL" id="KAI0033713.1"/>
    </source>
</evidence>
<protein>
    <submittedName>
        <fullName evidence="1">Uncharacterized protein</fullName>
    </submittedName>
</protein>
<gene>
    <name evidence="1" type="ORF">K488DRAFT_84667</name>
</gene>
<sequence>MSSVADARAATLYSYIVAPSIVVLYYDYFLTLPREIEYVWSRGFTRVSILFYLNRYPSMIFEIAAFIFTFGSVGGIDSTCRNVNLATQILLIFNQVVVGFILALRTSALYLNTRKIVIFLVLCAAVLVAIACWPMFYRTGYTIKHVPTVQGCTMALDPQTAVHIAVPWEALAAFDIVVFCLTIRHTLLLRRAEKRGAVLRGAGLHDLIFRDGAIYFLTMIIVNVANILIFLLAQFFVVVR</sequence>
<dbReference type="Proteomes" id="UP000814128">
    <property type="component" value="Unassembled WGS sequence"/>
</dbReference>
<organism evidence="1 2">
    <name type="scientific">Vararia minispora EC-137</name>
    <dbReference type="NCBI Taxonomy" id="1314806"/>
    <lineage>
        <taxon>Eukaryota</taxon>
        <taxon>Fungi</taxon>
        <taxon>Dikarya</taxon>
        <taxon>Basidiomycota</taxon>
        <taxon>Agaricomycotina</taxon>
        <taxon>Agaricomycetes</taxon>
        <taxon>Russulales</taxon>
        <taxon>Lachnocladiaceae</taxon>
        <taxon>Vararia</taxon>
    </lineage>
</organism>
<name>A0ACB8QQE1_9AGAM</name>
<evidence type="ECO:0000313" key="2">
    <source>
        <dbReference type="Proteomes" id="UP000814128"/>
    </source>
</evidence>
<reference evidence="1" key="2">
    <citation type="journal article" date="2022" name="New Phytol.">
        <title>Evolutionary transition to the ectomycorrhizal habit in the genomes of a hyperdiverse lineage of mushroom-forming fungi.</title>
        <authorList>
            <person name="Looney B."/>
            <person name="Miyauchi S."/>
            <person name="Morin E."/>
            <person name="Drula E."/>
            <person name="Courty P.E."/>
            <person name="Kohler A."/>
            <person name="Kuo A."/>
            <person name="LaButti K."/>
            <person name="Pangilinan J."/>
            <person name="Lipzen A."/>
            <person name="Riley R."/>
            <person name="Andreopoulos W."/>
            <person name="He G."/>
            <person name="Johnson J."/>
            <person name="Nolan M."/>
            <person name="Tritt A."/>
            <person name="Barry K.W."/>
            <person name="Grigoriev I.V."/>
            <person name="Nagy L.G."/>
            <person name="Hibbett D."/>
            <person name="Henrissat B."/>
            <person name="Matheny P.B."/>
            <person name="Labbe J."/>
            <person name="Martin F.M."/>
        </authorList>
    </citation>
    <scope>NUCLEOTIDE SEQUENCE</scope>
    <source>
        <strain evidence="1">EC-137</strain>
    </source>
</reference>
<accession>A0ACB8QQE1</accession>
<keyword evidence="2" id="KW-1185">Reference proteome</keyword>
<comment type="caution">
    <text evidence="1">The sequence shown here is derived from an EMBL/GenBank/DDBJ whole genome shotgun (WGS) entry which is preliminary data.</text>
</comment>
<reference evidence="1" key="1">
    <citation type="submission" date="2021-02" db="EMBL/GenBank/DDBJ databases">
        <authorList>
            <consortium name="DOE Joint Genome Institute"/>
            <person name="Ahrendt S."/>
            <person name="Looney B.P."/>
            <person name="Miyauchi S."/>
            <person name="Morin E."/>
            <person name="Drula E."/>
            <person name="Courty P.E."/>
            <person name="Chicoki N."/>
            <person name="Fauchery L."/>
            <person name="Kohler A."/>
            <person name="Kuo A."/>
            <person name="Labutti K."/>
            <person name="Pangilinan J."/>
            <person name="Lipzen A."/>
            <person name="Riley R."/>
            <person name="Andreopoulos W."/>
            <person name="He G."/>
            <person name="Johnson J."/>
            <person name="Barry K.W."/>
            <person name="Grigoriev I.V."/>
            <person name="Nagy L."/>
            <person name="Hibbett D."/>
            <person name="Henrissat B."/>
            <person name="Matheny P.B."/>
            <person name="Labbe J."/>
            <person name="Martin F."/>
        </authorList>
    </citation>
    <scope>NUCLEOTIDE SEQUENCE</scope>
    <source>
        <strain evidence="1">EC-137</strain>
    </source>
</reference>
<dbReference type="EMBL" id="MU273513">
    <property type="protein sequence ID" value="KAI0033713.1"/>
    <property type="molecule type" value="Genomic_DNA"/>
</dbReference>